<sequence length="110" mass="11977">MFCDILHVKSTAVAYNAATADATSNLLITLPNATLTNGQVFTLDICQSIPEIPAGDNPQVMLVINSSPYPVYLQMGNYVRANSLKCRKRLTLVFGTDPSHMTVLSPCLKF</sequence>
<evidence type="ECO:0000313" key="1">
    <source>
        <dbReference type="EMBL" id="DAF56676.1"/>
    </source>
</evidence>
<reference evidence="1" key="1">
    <citation type="journal article" date="2021" name="Proc. Natl. Acad. Sci. U.S.A.">
        <title>A Catalog of Tens of Thousands of Viruses from Human Metagenomes Reveals Hidden Associations with Chronic Diseases.</title>
        <authorList>
            <person name="Tisza M.J."/>
            <person name="Buck C.B."/>
        </authorList>
    </citation>
    <scope>NUCLEOTIDE SEQUENCE</scope>
    <source>
        <strain evidence="1">CtWb16</strain>
    </source>
</reference>
<proteinExistence type="predicted"/>
<name>A0A8S5SZY9_9CAUD</name>
<dbReference type="EMBL" id="BK032721">
    <property type="protein sequence ID" value="DAF56676.1"/>
    <property type="molecule type" value="Genomic_DNA"/>
</dbReference>
<organism evidence="1">
    <name type="scientific">Myoviridae sp. ctWb16</name>
    <dbReference type="NCBI Taxonomy" id="2827690"/>
    <lineage>
        <taxon>Viruses</taxon>
        <taxon>Duplodnaviria</taxon>
        <taxon>Heunggongvirae</taxon>
        <taxon>Uroviricota</taxon>
        <taxon>Caudoviricetes</taxon>
    </lineage>
</organism>
<protein>
    <submittedName>
        <fullName evidence="1">Uncharacterized protein</fullName>
    </submittedName>
</protein>
<accession>A0A8S5SZY9</accession>